<dbReference type="STRING" id="1915309.AXG55_07105"/>
<evidence type="ECO:0000313" key="3">
    <source>
        <dbReference type="EMBL" id="APJ03684.1"/>
    </source>
</evidence>
<proteinExistence type="predicted"/>
<reference evidence="3 4" key="1">
    <citation type="submission" date="2016-10" db="EMBL/GenBank/DDBJ databases">
        <title>Silvanigrella aquatica sp. nov., isolated from a freshwater lake located in the Black Forest, Germany, description of Silvanigrellaceae fam. nov., Silvanigrellales ord. nov., reclassification of the order Bdellovibrionales in the class Oligoflexia, reclassification of the families Bacteriovoracaceae and Halobacteriovoraceae in the new order Bacteriovoracales ord. nov., and reclassification of the family Pseudobacteriovoracaceae in the order Oligoflexiales.</title>
        <authorList>
            <person name="Hahn M.W."/>
            <person name="Schmidt J."/>
            <person name="Koll U."/>
            <person name="Rohde M."/>
            <person name="Verbag S."/>
            <person name="Pitt A."/>
            <person name="Nakai R."/>
            <person name="Naganuma T."/>
            <person name="Lang E."/>
        </authorList>
    </citation>
    <scope>NUCLEOTIDE SEQUENCE [LARGE SCALE GENOMIC DNA]</scope>
    <source>
        <strain evidence="3 4">MWH-Nonnen-W8red</strain>
    </source>
</reference>
<feature type="signal peptide" evidence="1">
    <location>
        <begin position="1"/>
        <end position="20"/>
    </location>
</feature>
<sequence>MKILRLYFLIFIMISKLSFANDNKTNKFEANISEIPADMKNKMKQFTWHEGCPVLLKDLRYLNLSFFGFDNKVHIGEIIVHKLIAKEVTEIFKELYYNKFQIEKMELMDSFHGDDLAAMKENNTSAFNCRTMTGKKNIFSLHSYGIAIDINTKINPYVYKNMILPENGKSFVDRSLKAPGIIILNDSTYKAFIKRGWKWGGEWKKSQDYQHFEKSELKKIIKK</sequence>
<keyword evidence="4" id="KW-1185">Reference proteome</keyword>
<dbReference type="Gene3D" id="3.30.1380.10">
    <property type="match status" value="1"/>
</dbReference>
<feature type="domain" description="Peptidase M15C" evidence="2">
    <location>
        <begin position="133"/>
        <end position="214"/>
    </location>
</feature>
<dbReference type="KEGG" id="saqi:AXG55_07105"/>
<feature type="chain" id="PRO_5012837659" description="Peptidase M15C domain-containing protein" evidence="1">
    <location>
        <begin position="21"/>
        <end position="223"/>
    </location>
</feature>
<dbReference type="EMBL" id="CP017834">
    <property type="protein sequence ID" value="APJ03684.1"/>
    <property type="molecule type" value="Genomic_DNA"/>
</dbReference>
<evidence type="ECO:0000256" key="1">
    <source>
        <dbReference type="SAM" id="SignalP"/>
    </source>
</evidence>
<dbReference type="InterPro" id="IPR039561">
    <property type="entry name" value="Peptidase_M15C"/>
</dbReference>
<accession>A0A1L4D0G5</accession>
<evidence type="ECO:0000259" key="2">
    <source>
        <dbReference type="Pfam" id="PF13539"/>
    </source>
</evidence>
<dbReference type="GO" id="GO:0008233">
    <property type="term" value="F:peptidase activity"/>
    <property type="evidence" value="ECO:0007669"/>
    <property type="project" value="InterPro"/>
</dbReference>
<organism evidence="3 4">
    <name type="scientific">Silvanigrella aquatica</name>
    <dbReference type="NCBI Taxonomy" id="1915309"/>
    <lineage>
        <taxon>Bacteria</taxon>
        <taxon>Pseudomonadati</taxon>
        <taxon>Bdellovibrionota</taxon>
        <taxon>Oligoflexia</taxon>
        <taxon>Silvanigrellales</taxon>
        <taxon>Silvanigrellaceae</taxon>
        <taxon>Silvanigrella</taxon>
    </lineage>
</organism>
<gene>
    <name evidence="3" type="ORF">AXG55_07105</name>
</gene>
<dbReference type="SUPFAM" id="SSF55166">
    <property type="entry name" value="Hedgehog/DD-peptidase"/>
    <property type="match status" value="1"/>
</dbReference>
<dbReference type="AlphaFoldDB" id="A0A1L4D0G5"/>
<dbReference type="RefSeq" id="WP_233231054.1">
    <property type="nucleotide sequence ID" value="NZ_CP017834.1"/>
</dbReference>
<protein>
    <recommendedName>
        <fullName evidence="2">Peptidase M15C domain-containing protein</fullName>
    </recommendedName>
</protein>
<keyword evidence="1" id="KW-0732">Signal</keyword>
<dbReference type="InterPro" id="IPR009045">
    <property type="entry name" value="Zn_M74/Hedgehog-like"/>
</dbReference>
<dbReference type="Proteomes" id="UP000184731">
    <property type="component" value="Chromosome"/>
</dbReference>
<dbReference type="CDD" id="cd14845">
    <property type="entry name" value="L-Ala-D-Glu_peptidase_like"/>
    <property type="match status" value="1"/>
</dbReference>
<dbReference type="Pfam" id="PF13539">
    <property type="entry name" value="Peptidase_M15_4"/>
    <property type="match status" value="1"/>
</dbReference>
<name>A0A1L4D0G5_9BACT</name>
<evidence type="ECO:0000313" key="4">
    <source>
        <dbReference type="Proteomes" id="UP000184731"/>
    </source>
</evidence>